<dbReference type="GeneTree" id="ENSGT00940000157336"/>
<feature type="compositionally biased region" description="Basic residues" evidence="2">
    <location>
        <begin position="255"/>
        <end position="264"/>
    </location>
</feature>
<dbReference type="GO" id="GO:0017124">
    <property type="term" value="F:SH3 domain binding"/>
    <property type="evidence" value="ECO:0007669"/>
    <property type="project" value="TreeGrafter"/>
</dbReference>
<feature type="region of interest" description="Disordered" evidence="2">
    <location>
        <begin position="870"/>
        <end position="1042"/>
    </location>
</feature>
<dbReference type="GO" id="GO:0016020">
    <property type="term" value="C:membrane"/>
    <property type="evidence" value="ECO:0007669"/>
    <property type="project" value="TreeGrafter"/>
</dbReference>
<keyword evidence="1" id="KW-0853">WD repeat</keyword>
<feature type="region of interest" description="Disordered" evidence="2">
    <location>
        <begin position="278"/>
        <end position="310"/>
    </location>
</feature>
<reference evidence="5" key="1">
    <citation type="journal article" date="2006" name="Science">
        <title>Ancient noncoding elements conserved in the human genome.</title>
        <authorList>
            <person name="Venkatesh B."/>
            <person name="Kirkness E.F."/>
            <person name="Loh Y.H."/>
            <person name="Halpern A.L."/>
            <person name="Lee A.P."/>
            <person name="Johnson J."/>
            <person name="Dandona N."/>
            <person name="Viswanathan L.D."/>
            <person name="Tay A."/>
            <person name="Venter J.C."/>
            <person name="Strausberg R.L."/>
            <person name="Brenner S."/>
        </authorList>
    </citation>
    <scope>NUCLEOTIDE SEQUENCE [LARGE SCALE GENOMIC DNA]</scope>
</reference>
<feature type="region of interest" description="Disordered" evidence="2">
    <location>
        <begin position="1314"/>
        <end position="1394"/>
    </location>
</feature>
<feature type="compositionally biased region" description="Polar residues" evidence="2">
    <location>
        <begin position="289"/>
        <end position="300"/>
    </location>
</feature>
<dbReference type="InterPro" id="IPR015943">
    <property type="entry name" value="WD40/YVTN_repeat-like_dom_sf"/>
</dbReference>
<name>A0A4W3JCV1_CALMI</name>
<feature type="region of interest" description="Disordered" evidence="2">
    <location>
        <begin position="1116"/>
        <end position="1202"/>
    </location>
</feature>
<feature type="domain" description="C2H2-type" evidence="3">
    <location>
        <begin position="22"/>
        <end position="44"/>
    </location>
</feature>
<feature type="region of interest" description="Disordered" evidence="2">
    <location>
        <begin position="1475"/>
        <end position="1510"/>
    </location>
</feature>
<dbReference type="Pfam" id="PF00400">
    <property type="entry name" value="WD40"/>
    <property type="match status" value="5"/>
</dbReference>
<evidence type="ECO:0000256" key="1">
    <source>
        <dbReference type="PROSITE-ProRule" id="PRU00221"/>
    </source>
</evidence>
<evidence type="ECO:0000259" key="3">
    <source>
        <dbReference type="PROSITE" id="PS00028"/>
    </source>
</evidence>
<accession>A0A4W3JCV1</accession>
<keyword evidence="5" id="KW-1185">Reference proteome</keyword>
<feature type="compositionally biased region" description="Basic and acidic residues" evidence="2">
    <location>
        <begin position="370"/>
        <end position="381"/>
    </location>
</feature>
<dbReference type="SMART" id="SM00320">
    <property type="entry name" value="WD40"/>
    <property type="match status" value="6"/>
</dbReference>
<feature type="region of interest" description="Disordered" evidence="2">
    <location>
        <begin position="44"/>
        <end position="64"/>
    </location>
</feature>
<evidence type="ECO:0000313" key="5">
    <source>
        <dbReference type="Proteomes" id="UP000314986"/>
    </source>
</evidence>
<feature type="region of interest" description="Disordered" evidence="2">
    <location>
        <begin position="1416"/>
        <end position="1461"/>
    </location>
</feature>
<evidence type="ECO:0000256" key="2">
    <source>
        <dbReference type="SAM" id="MobiDB-lite"/>
    </source>
</evidence>
<dbReference type="PANTHER" id="PTHR14435:SF2">
    <property type="entry name" value="ZINC FINGER PROTEIN 106"/>
    <property type="match status" value="1"/>
</dbReference>
<dbReference type="Gene3D" id="2.130.10.10">
    <property type="entry name" value="YVTN repeat-like/Quinoprotein amine dehydrogenase"/>
    <property type="match status" value="2"/>
</dbReference>
<dbReference type="SMART" id="SM00355">
    <property type="entry name" value="ZnF_C2H2"/>
    <property type="match status" value="2"/>
</dbReference>
<feature type="compositionally biased region" description="Low complexity" evidence="2">
    <location>
        <begin position="1262"/>
        <end position="1278"/>
    </location>
</feature>
<dbReference type="InterPro" id="IPR042622">
    <property type="entry name" value="Znf106"/>
</dbReference>
<feature type="repeat" description="WD" evidence="1">
    <location>
        <begin position="1508"/>
        <end position="1547"/>
    </location>
</feature>
<feature type="region of interest" description="Disordered" evidence="2">
    <location>
        <begin position="245"/>
        <end position="266"/>
    </location>
</feature>
<feature type="compositionally biased region" description="Basic and acidic residues" evidence="2">
    <location>
        <begin position="681"/>
        <end position="693"/>
    </location>
</feature>
<feature type="compositionally biased region" description="Basic and acidic residues" evidence="2">
    <location>
        <begin position="752"/>
        <end position="761"/>
    </location>
</feature>
<dbReference type="SUPFAM" id="SSF50978">
    <property type="entry name" value="WD40 repeat-like"/>
    <property type="match status" value="1"/>
</dbReference>
<sequence length="1907" mass="207247">MPVGTVQMPSVVSCLRDCQHECRVCGVTVVGLSAYAKHISTALHKESAAAPAKDKDPGDGREEQYFDKELIQLIRQRKEPKREDISTPVDRETDGGDRRHRWRWEERPINNYTKGSWHHSNLGDQQWNWEGEDYMNCRLGDYQRSHWKSNSGATGKWHQSGARGAGGWQAHGSGGAPDWYGVRSVRGGFPNWHARGCSTWHFTAQGRGRNWSETTAEETYPTYPNTEESYPTYPKTWANYSGPAEEPGALWSNGKPRKLSKKDRARIAKERRAWEKIWKRNEKLGKGATKQQQESMTQWPESEGPHNFSMDFTDDYLPNEGMLNFNVGDCFSKEDPSGGKSSSPSRDKSHRWAPYQAPKSTEPPASTKDSSTKGKHGDSDATRCLSMKQKNLKGPHEANKELGVCTTAAPQPSNPPTKAGTRTECQTATQCAKIRPPLLPTPNIPPIVLKAECRNIPKKGNPSSITKEQTPLSTLDLETSRGLSEPEVSVHRPDHATSTPSSQLSVRASTSPIVTPHKPLLALGGEAEESLSEVLRRAKEVLRCSQTERRQQAEQMDAARSQPDQPVGSPRPASQGSEESGKEKRSQPGAAVDCKEEETSEKELVDCTRTGEGTVAGVDSAGCLGEVLESSNPAAEQGAASDHVTSSRLSPGVVVSNRSPGDDGHPPSRSSFSGAEMSDGEAQHWEASDHSDSELPPGATQGSSHLLNKLGLPSALQRDLTRHMTAKCRAGPHVPEPNLNSARRIRSSGSQRRSESEKESGLKPTLKQLLNVSRRHVNWDQVIQQVAKKKQELGKGLPRFGIEMVPSVQTGQDSLDLDEDEKPGSLEGFHWEGISVTPGGSLRKRSLSESSVVTDKTSVYSLFVDAPKATRRVQSGASGHQPAGRQQPPSPLGPKAGNDQNTKEGSVCGRASCPVQCNQPDSRATPDHTSLTSTQQLLPVKSEQDVELPGERNSAQAGKQDAGERNRELQVATPTGLGAVPGSVAADGATDSSYTSGGELNDTQAMGKKRRAGVDLPSPEVSGLERKNKRRKLKSKKERSQVDQLLSMSLREEELNRSLHGLDGSLLQARTTLQSAYLEVQRLLVVKQQITIEMSSLRTRRISILQGLQETYDPTGLSAQHPGCSAATTNTSADLGSKTKAPLIPNRDSPNTATPVPQSTPPYHPGAAIPDSSIKQEPSSPAKDEAMTLSRPEGPGGHVTTTLGQAHHTAQASDGVEQPSSPFPIISLPPLLQQLAELPALSCDKLSVGMAVGSAGSKLSGSSVLPSPAHAPSPAMAHAPSLADRGHLLAVCKRPGLPLAGSPSTLQKCSGKELRAGGEQLDPENPGNKRKKKFRKKKCARVAQEPENSDTEQDSHVAQPVRKSRNSKKPSKPKVSTSSWQGPEGSSVAREQREMADCDFSLEVVEVAKPQLEVVAVDSLESGDDKPESLAQQQQPGHGLGTPETPTNAGYNEVSSTSEMGTSFTDDIERSVAETQTTVSSLLKSSKNTSEVSSEAGDDEEGPTEGAFEGHQGAVNDVQIHNGHLYTCSADKTVRVYDLVSRQCVGTFEGHSTKVNCLLIVQTHGTFARLYTGSSDQIIRCYNVESRECVEQFVLSDRVLSLHNRWRMLYAGLANGSVITFSVKSNRQLDVFECHGPRAVSCLSSAQEGSRRLLLVGSYDCTISVRDAKNGLLLRTLEGHTKTVLCMKVVNDLVFSGSSDHSVHAHNIHTGELVRIYKGHSHAVTVVSILGKVMVTACLDKMVRVYELNSHDRLQVYGGHKDMVMCMTIHKSMIYTGCYDGSVQAVRLNLMQNFRCWWQGCCLIFGVREHLRQHLLAEHSGPSLQNLKCRWRNCNAFFTVKQRTKQVRTGSARQRVGGNGVGAAGLEEWVGGCEWVCLGPVLILCLSLQNVPNHLSQHAEENRQQVP</sequence>
<feature type="compositionally biased region" description="Polar residues" evidence="2">
    <location>
        <begin position="496"/>
        <end position="512"/>
    </location>
</feature>
<feature type="compositionally biased region" description="Polar residues" evidence="2">
    <location>
        <begin position="461"/>
        <end position="477"/>
    </location>
</feature>
<dbReference type="InParanoid" id="A0A4W3JCV1"/>
<dbReference type="CDD" id="cd00200">
    <property type="entry name" value="WD40"/>
    <property type="match status" value="1"/>
</dbReference>
<feature type="compositionally biased region" description="Polar residues" evidence="2">
    <location>
        <begin position="915"/>
        <end position="937"/>
    </location>
</feature>
<proteinExistence type="predicted"/>
<feature type="region of interest" description="Disordered" evidence="2">
    <location>
        <begin position="1254"/>
        <end position="1278"/>
    </location>
</feature>
<organism evidence="4 5">
    <name type="scientific">Callorhinchus milii</name>
    <name type="common">Ghost shark</name>
    <dbReference type="NCBI Taxonomy" id="7868"/>
    <lineage>
        <taxon>Eukaryota</taxon>
        <taxon>Metazoa</taxon>
        <taxon>Chordata</taxon>
        <taxon>Craniata</taxon>
        <taxon>Vertebrata</taxon>
        <taxon>Chondrichthyes</taxon>
        <taxon>Holocephali</taxon>
        <taxon>Chimaeriformes</taxon>
        <taxon>Callorhinchidae</taxon>
        <taxon>Callorhinchus</taxon>
    </lineage>
</organism>
<reference evidence="4" key="4">
    <citation type="submission" date="2025-08" db="UniProtKB">
        <authorList>
            <consortium name="Ensembl"/>
        </authorList>
    </citation>
    <scope>IDENTIFICATION</scope>
</reference>
<dbReference type="InterPro" id="IPR036322">
    <property type="entry name" value="WD40_repeat_dom_sf"/>
</dbReference>
<dbReference type="Ensembl" id="ENSCMIT00000041781.1">
    <property type="protein sequence ID" value="ENSCMIP00000041199.1"/>
    <property type="gene ID" value="ENSCMIG00000017171.1"/>
</dbReference>
<dbReference type="PANTHER" id="PTHR14435">
    <property type="entry name" value="ZINC FINGER PROTEIN 106"/>
    <property type="match status" value="1"/>
</dbReference>
<dbReference type="GO" id="GO:0008286">
    <property type="term" value="P:insulin receptor signaling pathway"/>
    <property type="evidence" value="ECO:0007669"/>
    <property type="project" value="TreeGrafter"/>
</dbReference>
<protein>
    <recommendedName>
        <fullName evidence="3">C2H2-type domain-containing protein</fullName>
    </recommendedName>
</protein>
<dbReference type="GO" id="GO:0003723">
    <property type="term" value="F:RNA binding"/>
    <property type="evidence" value="ECO:0007669"/>
    <property type="project" value="InterPro"/>
</dbReference>
<dbReference type="PROSITE" id="PS00028">
    <property type="entry name" value="ZINC_FINGER_C2H2_1"/>
    <property type="match status" value="2"/>
</dbReference>
<feature type="compositionally biased region" description="Polar residues" evidence="2">
    <location>
        <begin position="1475"/>
        <end position="1493"/>
    </location>
</feature>
<dbReference type="FunFam" id="2.130.10.10:FF:000114">
    <property type="entry name" value="zinc finger protein 106 isoform X1"/>
    <property type="match status" value="1"/>
</dbReference>
<feature type="compositionally biased region" description="Basic residues" evidence="2">
    <location>
        <begin position="1328"/>
        <end position="1340"/>
    </location>
</feature>
<feature type="region of interest" description="Disordered" evidence="2">
    <location>
        <begin position="77"/>
        <end position="97"/>
    </location>
</feature>
<dbReference type="InterPro" id="IPR001680">
    <property type="entry name" value="WD40_rpt"/>
</dbReference>
<reference evidence="4" key="5">
    <citation type="submission" date="2025-09" db="UniProtKB">
        <authorList>
            <consortium name="Ensembl"/>
        </authorList>
    </citation>
    <scope>IDENTIFICATION</scope>
</reference>
<feature type="compositionally biased region" description="Basic residues" evidence="2">
    <location>
        <begin position="1362"/>
        <end position="1372"/>
    </location>
</feature>
<feature type="compositionally biased region" description="Basic residues" evidence="2">
    <location>
        <begin position="1027"/>
        <end position="1037"/>
    </location>
</feature>
<feature type="region of interest" description="Disordered" evidence="2">
    <location>
        <begin position="728"/>
        <end position="764"/>
    </location>
</feature>
<feature type="region of interest" description="Disordered" evidence="2">
    <location>
        <begin position="328"/>
        <end position="381"/>
    </location>
</feature>
<dbReference type="InterPro" id="IPR013087">
    <property type="entry name" value="Znf_C2H2_type"/>
</dbReference>
<feature type="region of interest" description="Disordered" evidence="2">
    <location>
        <begin position="458"/>
        <end position="512"/>
    </location>
</feature>
<dbReference type="Proteomes" id="UP000314986">
    <property type="component" value="Unassembled WGS sequence"/>
</dbReference>
<dbReference type="GO" id="GO:0005829">
    <property type="term" value="C:cytosol"/>
    <property type="evidence" value="ECO:0007669"/>
    <property type="project" value="TreeGrafter"/>
</dbReference>
<feature type="compositionally biased region" description="Polar residues" evidence="2">
    <location>
        <begin position="1148"/>
        <end position="1157"/>
    </location>
</feature>
<dbReference type="STRING" id="7868.ENSCMIP00000041199"/>
<reference evidence="5" key="2">
    <citation type="journal article" date="2007" name="PLoS Biol.">
        <title>Survey sequencing and comparative analysis of the elephant shark (Callorhinchus milii) genome.</title>
        <authorList>
            <person name="Venkatesh B."/>
            <person name="Kirkness E.F."/>
            <person name="Loh Y.H."/>
            <person name="Halpern A.L."/>
            <person name="Lee A.P."/>
            <person name="Johnson J."/>
            <person name="Dandona N."/>
            <person name="Viswanathan L.D."/>
            <person name="Tay A."/>
            <person name="Venter J.C."/>
            <person name="Strausberg R.L."/>
            <person name="Brenner S."/>
        </authorList>
    </citation>
    <scope>NUCLEOTIDE SEQUENCE [LARGE SCALE GENOMIC DNA]</scope>
</reference>
<feature type="region of interest" description="Disordered" evidence="2">
    <location>
        <begin position="629"/>
        <end position="706"/>
    </location>
</feature>
<feature type="region of interest" description="Disordered" evidence="2">
    <location>
        <begin position="546"/>
        <end position="617"/>
    </location>
</feature>
<feature type="compositionally biased region" description="Polar residues" evidence="2">
    <location>
        <begin position="990"/>
        <end position="1004"/>
    </location>
</feature>
<evidence type="ECO:0000313" key="4">
    <source>
        <dbReference type="Ensembl" id="ENSCMIP00000041199.1"/>
    </source>
</evidence>
<feature type="domain" description="C2H2-type" evidence="3">
    <location>
        <begin position="1796"/>
        <end position="1819"/>
    </location>
</feature>
<reference evidence="5" key="3">
    <citation type="journal article" date="2014" name="Nature">
        <title>Elephant shark genome provides unique insights into gnathostome evolution.</title>
        <authorList>
            <consortium name="International Elephant Shark Genome Sequencing Consortium"/>
            <person name="Venkatesh B."/>
            <person name="Lee A.P."/>
            <person name="Ravi V."/>
            <person name="Maurya A.K."/>
            <person name="Lian M.M."/>
            <person name="Swann J.B."/>
            <person name="Ohta Y."/>
            <person name="Flajnik M.F."/>
            <person name="Sutoh Y."/>
            <person name="Kasahara M."/>
            <person name="Hoon S."/>
            <person name="Gangu V."/>
            <person name="Roy S.W."/>
            <person name="Irimia M."/>
            <person name="Korzh V."/>
            <person name="Kondrychyn I."/>
            <person name="Lim Z.W."/>
            <person name="Tay B.H."/>
            <person name="Tohari S."/>
            <person name="Kong K.W."/>
            <person name="Ho S."/>
            <person name="Lorente-Galdos B."/>
            <person name="Quilez J."/>
            <person name="Marques-Bonet T."/>
            <person name="Raney B.J."/>
            <person name="Ingham P.W."/>
            <person name="Tay A."/>
            <person name="Hillier L.W."/>
            <person name="Minx P."/>
            <person name="Boehm T."/>
            <person name="Wilson R.K."/>
            <person name="Brenner S."/>
            <person name="Warren W.C."/>
        </authorList>
    </citation>
    <scope>NUCLEOTIDE SEQUENCE [LARGE SCALE GENOMIC DNA]</scope>
</reference>
<dbReference type="PROSITE" id="PS50082">
    <property type="entry name" value="WD_REPEATS_2"/>
    <property type="match status" value="1"/>
</dbReference>
<feature type="compositionally biased region" description="Polar residues" evidence="2">
    <location>
        <begin position="1444"/>
        <end position="1461"/>
    </location>
</feature>